<dbReference type="InterPro" id="IPR018087">
    <property type="entry name" value="Glyco_hydro_5_CS"/>
</dbReference>
<dbReference type="PROSITE" id="PS50927">
    <property type="entry name" value="BULB_LECTIN"/>
    <property type="match status" value="1"/>
</dbReference>
<dbReference type="PANTHER" id="PTHR12631">
    <property type="entry name" value="ALPHA-L-IDURONIDASE"/>
    <property type="match status" value="1"/>
</dbReference>
<dbReference type="GO" id="GO:0005975">
    <property type="term" value="P:carbohydrate metabolic process"/>
    <property type="evidence" value="ECO:0007669"/>
    <property type="project" value="InterPro"/>
</dbReference>
<gene>
    <name evidence="4" type="ORF">C1I93_01605</name>
</gene>
<evidence type="ECO:0000256" key="1">
    <source>
        <dbReference type="ARBA" id="ARBA00022801"/>
    </source>
</evidence>
<name>A0A2W2CS57_9ACTN</name>
<dbReference type="Proteomes" id="UP000248627">
    <property type="component" value="Unassembled WGS sequence"/>
</dbReference>
<accession>A0A2W2CS57</accession>
<dbReference type="RefSeq" id="WP_111241394.1">
    <property type="nucleotide sequence ID" value="NZ_AP023358.1"/>
</dbReference>
<dbReference type="PROSITE" id="PS00659">
    <property type="entry name" value="GLYCOSYL_HYDROL_F5"/>
    <property type="match status" value="1"/>
</dbReference>
<dbReference type="InterPro" id="IPR001480">
    <property type="entry name" value="Bulb-type_lectin_dom"/>
</dbReference>
<sequence length="511" mass="56210">MSRSRFTLPAARSGHLPRRRRLSLVPVVLALALVGALPAGPVRPDLQPVAVDALAFSSSDVGFAEGHSVDDADLDRRLNEMVAYVPGRSPLLRVDLNWWYVQDCRDCPLRWDRLDPVLAAARARDIRVLLVLAYAPPWANGDHPNDKWFPVRDADWTAIVAATARHVGDTVVAYEVWNEPNNGAIPGYDGFGNYAGDRRARYWQLVRLAAQTIRPICPSCVILAGASGNGTPQTATSNPNESGAWLDWAYTNGYRDSFDAVAHHPYPAWNSGKGPAEPECATRWWNQFGPPGQSPICGQLANLRSIMVRHGDAAKKIWGTEYGYPTSGATALPITTVRDHLAQGVGMWRSLSYTGPLFLYSYRDACVTATDPECAFGVVRRDFTPKAGLHADLSRVLADTWQPALRSGESIRRWAAVRSTDDRFETWLQEDGNLVLYRRHGAALWATQTRDGVSLVNQADGNLVLRRANGTTAWSTGTAGQGPATLWMQEDGNLVLYRDRDGRPIWASGTV</sequence>
<evidence type="ECO:0000313" key="5">
    <source>
        <dbReference type="Proteomes" id="UP000248627"/>
    </source>
</evidence>
<dbReference type="PANTHER" id="PTHR12631:SF10">
    <property type="entry name" value="BETA-XYLOSIDASE-LIKE PROTEIN-RELATED"/>
    <property type="match status" value="1"/>
</dbReference>
<keyword evidence="1" id="KW-0378">Hydrolase</keyword>
<dbReference type="InterPro" id="IPR036426">
    <property type="entry name" value="Bulb-type_lectin_dom_sf"/>
</dbReference>
<dbReference type="InterPro" id="IPR051923">
    <property type="entry name" value="Glycosyl_Hydrolase_39"/>
</dbReference>
<proteinExistence type="predicted"/>
<dbReference type="Gene3D" id="3.20.20.80">
    <property type="entry name" value="Glycosidases"/>
    <property type="match status" value="1"/>
</dbReference>
<dbReference type="SMART" id="SM00108">
    <property type="entry name" value="B_lectin"/>
    <property type="match status" value="1"/>
</dbReference>
<dbReference type="SUPFAM" id="SSF51445">
    <property type="entry name" value="(Trans)glycosidases"/>
    <property type="match status" value="1"/>
</dbReference>
<dbReference type="AlphaFoldDB" id="A0A2W2CS57"/>
<reference evidence="4 5" key="1">
    <citation type="submission" date="2018-01" db="EMBL/GenBank/DDBJ databases">
        <title>Draft genome sequence of Jishengella endophytica.</title>
        <authorList>
            <person name="Sahin N."/>
            <person name="Ay H."/>
            <person name="Saygin H."/>
        </authorList>
    </citation>
    <scope>NUCLEOTIDE SEQUENCE [LARGE SCALE GENOMIC DNA]</scope>
    <source>
        <strain evidence="4 5">DSM 45430</strain>
    </source>
</reference>
<keyword evidence="5" id="KW-1185">Reference proteome</keyword>
<dbReference type="Gene3D" id="2.90.10.10">
    <property type="entry name" value="Bulb-type lectin domain"/>
    <property type="match status" value="2"/>
</dbReference>
<keyword evidence="2" id="KW-0326">Glycosidase</keyword>
<dbReference type="InterPro" id="IPR017853">
    <property type="entry name" value="GH"/>
</dbReference>
<evidence type="ECO:0000313" key="4">
    <source>
        <dbReference type="EMBL" id="PZG00711.1"/>
    </source>
</evidence>
<evidence type="ECO:0000256" key="2">
    <source>
        <dbReference type="ARBA" id="ARBA00023295"/>
    </source>
</evidence>
<protein>
    <recommendedName>
        <fullName evidence="3">Bulb-type lectin domain-containing protein</fullName>
    </recommendedName>
</protein>
<dbReference type="SUPFAM" id="SSF51110">
    <property type="entry name" value="alpha-D-mannose-specific plant lectins"/>
    <property type="match status" value="1"/>
</dbReference>
<comment type="caution">
    <text evidence="4">The sequence shown here is derived from an EMBL/GenBank/DDBJ whole genome shotgun (WGS) entry which is preliminary data.</text>
</comment>
<dbReference type="EMBL" id="POTX01000005">
    <property type="protein sequence ID" value="PZG00711.1"/>
    <property type="molecule type" value="Genomic_DNA"/>
</dbReference>
<evidence type="ECO:0000259" key="3">
    <source>
        <dbReference type="PROSITE" id="PS50927"/>
    </source>
</evidence>
<dbReference type="GO" id="GO:0004553">
    <property type="term" value="F:hydrolase activity, hydrolyzing O-glycosyl compounds"/>
    <property type="evidence" value="ECO:0007669"/>
    <property type="project" value="InterPro"/>
</dbReference>
<dbReference type="OrthoDB" id="9802522at2"/>
<organism evidence="4 5">
    <name type="scientific">Micromonospora endophytica</name>
    <dbReference type="NCBI Taxonomy" id="515350"/>
    <lineage>
        <taxon>Bacteria</taxon>
        <taxon>Bacillati</taxon>
        <taxon>Actinomycetota</taxon>
        <taxon>Actinomycetes</taxon>
        <taxon>Micromonosporales</taxon>
        <taxon>Micromonosporaceae</taxon>
        <taxon>Micromonospora</taxon>
    </lineage>
</organism>
<feature type="domain" description="Bulb-type lectin" evidence="3">
    <location>
        <begin position="402"/>
        <end position="509"/>
    </location>
</feature>